<dbReference type="InterPro" id="IPR050679">
    <property type="entry name" value="Bact_HTH_transcr_reg"/>
</dbReference>
<dbReference type="SMART" id="SM00866">
    <property type="entry name" value="UTRA"/>
    <property type="match status" value="1"/>
</dbReference>
<name>A0ABT1CW20_9HYPH</name>
<evidence type="ECO:0000313" key="5">
    <source>
        <dbReference type="EMBL" id="MCO6410397.1"/>
    </source>
</evidence>
<keyword evidence="2" id="KW-0238">DNA-binding</keyword>
<comment type="caution">
    <text evidence="5">The sequence shown here is derived from an EMBL/GenBank/DDBJ whole genome shotgun (WGS) entry which is preliminary data.</text>
</comment>
<evidence type="ECO:0000259" key="4">
    <source>
        <dbReference type="PROSITE" id="PS50949"/>
    </source>
</evidence>
<evidence type="ECO:0000256" key="1">
    <source>
        <dbReference type="ARBA" id="ARBA00023015"/>
    </source>
</evidence>
<accession>A0ABT1CW20</accession>
<organism evidence="5 6">
    <name type="scientific">Hoeflea alexandrii</name>
    <dbReference type="NCBI Taxonomy" id="288436"/>
    <lineage>
        <taxon>Bacteria</taxon>
        <taxon>Pseudomonadati</taxon>
        <taxon>Pseudomonadota</taxon>
        <taxon>Alphaproteobacteria</taxon>
        <taxon>Hyphomicrobiales</taxon>
        <taxon>Rhizobiaceae</taxon>
        <taxon>Hoeflea</taxon>
    </lineage>
</organism>
<dbReference type="EMBL" id="JAAAML010000004">
    <property type="protein sequence ID" value="MCO6410397.1"/>
    <property type="molecule type" value="Genomic_DNA"/>
</dbReference>
<protein>
    <submittedName>
        <fullName evidence="5">UTRA domain-containing protein</fullName>
    </submittedName>
</protein>
<keyword evidence="1" id="KW-0805">Transcription regulation</keyword>
<dbReference type="InterPro" id="IPR000524">
    <property type="entry name" value="Tscrpt_reg_HTH_GntR"/>
</dbReference>
<dbReference type="SUPFAM" id="SSF64288">
    <property type="entry name" value="Chorismate lyase-like"/>
    <property type="match status" value="1"/>
</dbReference>
<dbReference type="SUPFAM" id="SSF46785">
    <property type="entry name" value="Winged helix' DNA-binding domain"/>
    <property type="match status" value="1"/>
</dbReference>
<evidence type="ECO:0000256" key="2">
    <source>
        <dbReference type="ARBA" id="ARBA00023125"/>
    </source>
</evidence>
<evidence type="ECO:0000256" key="3">
    <source>
        <dbReference type="ARBA" id="ARBA00023163"/>
    </source>
</evidence>
<dbReference type="Gene3D" id="3.40.1410.10">
    <property type="entry name" value="Chorismate lyase-like"/>
    <property type="match status" value="1"/>
</dbReference>
<gene>
    <name evidence="5" type="ORF">GTW23_19625</name>
</gene>
<feature type="domain" description="HTH gntR-type" evidence="4">
    <location>
        <begin position="1"/>
        <end position="63"/>
    </location>
</feature>
<keyword evidence="6" id="KW-1185">Reference proteome</keyword>
<dbReference type="PROSITE" id="PS50949">
    <property type="entry name" value="HTH_GNTR"/>
    <property type="match status" value="1"/>
</dbReference>
<dbReference type="Pfam" id="PF00392">
    <property type="entry name" value="GntR"/>
    <property type="match status" value="1"/>
</dbReference>
<sequence length="222" mass="24739">MQAEVLRRINAREWKPGDFIPNESELSVEFGCARATVNRALRGLAESGLLDRRRKAGTRVALNPVRKATLDIPVIRYEIEGKGQSYRHSVLSLERMVPPSGIRARMQTQTGVKLLHLVTLHLADGKPYVFGDRWINPDAVPGIEKADLSAQSANEWLVANIPFEGGDFSFSAMTAGKREAEILACKEGEGLFVIERSTWNKSHVITSVRLTFAPGYRMHTQI</sequence>
<proteinExistence type="predicted"/>
<evidence type="ECO:0000313" key="6">
    <source>
        <dbReference type="Proteomes" id="UP001320715"/>
    </source>
</evidence>
<dbReference type="Proteomes" id="UP001320715">
    <property type="component" value="Unassembled WGS sequence"/>
</dbReference>
<dbReference type="InterPro" id="IPR036388">
    <property type="entry name" value="WH-like_DNA-bd_sf"/>
</dbReference>
<dbReference type="PANTHER" id="PTHR44846">
    <property type="entry name" value="MANNOSYL-D-GLYCERATE TRANSPORT/METABOLISM SYSTEM REPRESSOR MNGR-RELATED"/>
    <property type="match status" value="1"/>
</dbReference>
<keyword evidence="3" id="KW-0804">Transcription</keyword>
<dbReference type="CDD" id="cd07377">
    <property type="entry name" value="WHTH_GntR"/>
    <property type="match status" value="1"/>
</dbReference>
<dbReference type="InterPro" id="IPR036390">
    <property type="entry name" value="WH_DNA-bd_sf"/>
</dbReference>
<dbReference type="SMART" id="SM00345">
    <property type="entry name" value="HTH_GNTR"/>
    <property type="match status" value="1"/>
</dbReference>
<dbReference type="PRINTS" id="PR00035">
    <property type="entry name" value="HTHGNTR"/>
</dbReference>
<dbReference type="InterPro" id="IPR028978">
    <property type="entry name" value="Chorismate_lyase_/UTRA_dom_sf"/>
</dbReference>
<dbReference type="Gene3D" id="1.10.10.10">
    <property type="entry name" value="Winged helix-like DNA-binding domain superfamily/Winged helix DNA-binding domain"/>
    <property type="match status" value="1"/>
</dbReference>
<dbReference type="Pfam" id="PF07702">
    <property type="entry name" value="UTRA"/>
    <property type="match status" value="1"/>
</dbReference>
<dbReference type="InterPro" id="IPR011663">
    <property type="entry name" value="UTRA"/>
</dbReference>
<reference evidence="5 6" key="1">
    <citation type="submission" date="2020-01" db="EMBL/GenBank/DDBJ databases">
        <title>Genomes of bacteria type strains.</title>
        <authorList>
            <person name="Chen J."/>
            <person name="Zhu S."/>
            <person name="Yang J."/>
        </authorList>
    </citation>
    <scope>NUCLEOTIDE SEQUENCE [LARGE SCALE GENOMIC DNA]</scope>
    <source>
        <strain evidence="5 6">DSM 16655</strain>
    </source>
</reference>
<dbReference type="PANTHER" id="PTHR44846:SF16">
    <property type="entry name" value="TRANSCRIPTIONAL REGULATOR PHNF-RELATED"/>
    <property type="match status" value="1"/>
</dbReference>